<dbReference type="InterPro" id="IPR011006">
    <property type="entry name" value="CheY-like_superfamily"/>
</dbReference>
<evidence type="ECO:0000256" key="3">
    <source>
        <dbReference type="ARBA" id="ARBA00022553"/>
    </source>
</evidence>
<dbReference type="Pfam" id="PF01627">
    <property type="entry name" value="Hpt"/>
    <property type="match status" value="1"/>
</dbReference>
<keyword evidence="2" id="KW-1003">Cell membrane</keyword>
<dbReference type="InterPro" id="IPR008207">
    <property type="entry name" value="Sig_transdc_His_kin_Hpt_dom"/>
</dbReference>
<dbReference type="PROSITE" id="PS50894">
    <property type="entry name" value="HPT"/>
    <property type="match status" value="1"/>
</dbReference>
<accession>A0A9E8ZHB0</accession>
<feature type="domain" description="HPt" evidence="13">
    <location>
        <begin position="184"/>
        <end position="284"/>
    </location>
</feature>
<reference evidence="14" key="1">
    <citation type="submission" date="2022-12" db="EMBL/GenBank/DDBJ databases">
        <title>Polyphasic identification of a Novel Hot-Spring Cyanobacterium Ocullathermofonsia sinensis gen nov. sp. nov. and Genomic Insights on its Adaptations to the Thermal Habitat.</title>
        <authorList>
            <person name="Daroch M."/>
            <person name="Tang J."/>
            <person name="Jiang Y."/>
        </authorList>
    </citation>
    <scope>NUCLEOTIDE SEQUENCE</scope>
    <source>
        <strain evidence="14">PKUAC-SCTA174</strain>
    </source>
</reference>
<evidence type="ECO:0000256" key="4">
    <source>
        <dbReference type="ARBA" id="ARBA00022692"/>
    </source>
</evidence>
<protein>
    <submittedName>
        <fullName evidence="14">Response regulator</fullName>
    </submittedName>
</protein>
<dbReference type="EMBL" id="CP113797">
    <property type="protein sequence ID" value="WAL62751.1"/>
    <property type="molecule type" value="Genomic_DNA"/>
</dbReference>
<dbReference type="Proteomes" id="UP001163152">
    <property type="component" value="Chromosome"/>
</dbReference>
<dbReference type="CDD" id="cd17546">
    <property type="entry name" value="REC_hyHK_CKI1_RcsC-like"/>
    <property type="match status" value="1"/>
</dbReference>
<dbReference type="GO" id="GO:0005886">
    <property type="term" value="C:plasma membrane"/>
    <property type="evidence" value="ECO:0007669"/>
    <property type="project" value="UniProtKB-SubCell"/>
</dbReference>
<keyword evidence="4" id="KW-0812">Transmembrane</keyword>
<dbReference type="InterPro" id="IPR001789">
    <property type="entry name" value="Sig_transdc_resp-reg_receiver"/>
</dbReference>
<keyword evidence="5" id="KW-0547">Nucleotide-binding</keyword>
<evidence type="ECO:0000256" key="7">
    <source>
        <dbReference type="ARBA" id="ARBA00022989"/>
    </source>
</evidence>
<gene>
    <name evidence="14" type="ORF">OXH18_12390</name>
</gene>
<evidence type="ECO:0000256" key="1">
    <source>
        <dbReference type="ARBA" id="ARBA00004651"/>
    </source>
</evidence>
<organism evidence="14 15">
    <name type="scientific">Thermocoleostomius sinensis A174</name>
    <dbReference type="NCBI Taxonomy" id="2016057"/>
    <lineage>
        <taxon>Bacteria</taxon>
        <taxon>Bacillati</taxon>
        <taxon>Cyanobacteriota</taxon>
        <taxon>Cyanophyceae</taxon>
        <taxon>Oculatellales</taxon>
        <taxon>Oculatellaceae</taxon>
        <taxon>Thermocoleostomius</taxon>
    </lineage>
</organism>
<keyword evidence="6" id="KW-0067">ATP-binding</keyword>
<dbReference type="PROSITE" id="PS50110">
    <property type="entry name" value="RESPONSE_REGULATORY"/>
    <property type="match status" value="1"/>
</dbReference>
<dbReference type="SUPFAM" id="SSF52172">
    <property type="entry name" value="CheY-like"/>
    <property type="match status" value="1"/>
</dbReference>
<dbReference type="RefSeq" id="WP_268613088.1">
    <property type="nucleotide sequence ID" value="NZ_CP113797.1"/>
</dbReference>
<dbReference type="KEGG" id="tsin:OXH18_12390"/>
<name>A0A9E8ZHB0_9CYAN</name>
<evidence type="ECO:0000256" key="6">
    <source>
        <dbReference type="ARBA" id="ARBA00022840"/>
    </source>
</evidence>
<evidence type="ECO:0000259" key="12">
    <source>
        <dbReference type="PROSITE" id="PS50110"/>
    </source>
</evidence>
<evidence type="ECO:0000256" key="8">
    <source>
        <dbReference type="ARBA" id="ARBA00023012"/>
    </source>
</evidence>
<dbReference type="GO" id="GO:0005524">
    <property type="term" value="F:ATP binding"/>
    <property type="evidence" value="ECO:0007669"/>
    <property type="project" value="UniProtKB-KW"/>
</dbReference>
<evidence type="ECO:0000256" key="11">
    <source>
        <dbReference type="PROSITE-ProRule" id="PRU00169"/>
    </source>
</evidence>
<evidence type="ECO:0000256" key="10">
    <source>
        <dbReference type="PROSITE-ProRule" id="PRU00110"/>
    </source>
</evidence>
<sequence length="311" mass="35220">MQHLDELTDELTVKDPAPLKILLAEDNLTNQKLAIRQLQFLGYEADVVTDGKAAIAAATQSHYDLILMDCQMPILNGFEATAAIRNWERQLSRSVQIIVVAMTASDLHQDRERAIAAGMDDFLIKPVHKEILAALLTHWQQRLAMNQRAAQPMRRILGHPPTSVLQRLPVLLDLEHLHRLSDDKPEFELELLQIFLQDSRRQLEILKQAVYRQNTPQIYQSVHHIRGASANVGARAMQFVAERLEAYVQQSMPVLNFSPTDRSLDTISLKIAMMQELTAKLDFSLAQIQLAVDQMRVLDQSQPSGHCSLDL</sequence>
<dbReference type="SMART" id="SM00448">
    <property type="entry name" value="REC"/>
    <property type="match status" value="1"/>
</dbReference>
<feature type="domain" description="Response regulatory" evidence="12">
    <location>
        <begin position="20"/>
        <end position="140"/>
    </location>
</feature>
<dbReference type="PANTHER" id="PTHR45339:SF1">
    <property type="entry name" value="HYBRID SIGNAL TRANSDUCTION HISTIDINE KINASE J"/>
    <property type="match status" value="1"/>
</dbReference>
<evidence type="ECO:0000256" key="2">
    <source>
        <dbReference type="ARBA" id="ARBA00022475"/>
    </source>
</evidence>
<evidence type="ECO:0000313" key="15">
    <source>
        <dbReference type="Proteomes" id="UP001163152"/>
    </source>
</evidence>
<dbReference type="Gene3D" id="3.40.50.2300">
    <property type="match status" value="1"/>
</dbReference>
<feature type="modified residue" description="Phosphohistidine" evidence="10">
    <location>
        <position position="223"/>
    </location>
</feature>
<dbReference type="InterPro" id="IPR036641">
    <property type="entry name" value="HPT_dom_sf"/>
</dbReference>
<dbReference type="PANTHER" id="PTHR45339">
    <property type="entry name" value="HYBRID SIGNAL TRANSDUCTION HISTIDINE KINASE J"/>
    <property type="match status" value="1"/>
</dbReference>
<keyword evidence="15" id="KW-1185">Reference proteome</keyword>
<comment type="subcellular location">
    <subcellularLocation>
        <location evidence="1">Cell membrane</location>
        <topology evidence="1">Multi-pass membrane protein</topology>
    </subcellularLocation>
</comment>
<keyword evidence="8" id="KW-0902">Two-component regulatory system</keyword>
<dbReference type="GO" id="GO:0000160">
    <property type="term" value="P:phosphorelay signal transduction system"/>
    <property type="evidence" value="ECO:0007669"/>
    <property type="project" value="UniProtKB-KW"/>
</dbReference>
<evidence type="ECO:0000313" key="14">
    <source>
        <dbReference type="EMBL" id="WAL62751.1"/>
    </source>
</evidence>
<dbReference type="Gene3D" id="1.20.120.160">
    <property type="entry name" value="HPT domain"/>
    <property type="match status" value="1"/>
</dbReference>
<dbReference type="SMART" id="SM00073">
    <property type="entry name" value="HPT"/>
    <property type="match status" value="1"/>
</dbReference>
<evidence type="ECO:0000256" key="9">
    <source>
        <dbReference type="ARBA" id="ARBA00023136"/>
    </source>
</evidence>
<keyword evidence="7" id="KW-1133">Transmembrane helix</keyword>
<dbReference type="Pfam" id="PF00072">
    <property type="entry name" value="Response_reg"/>
    <property type="match status" value="1"/>
</dbReference>
<keyword evidence="3 11" id="KW-0597">Phosphoprotein</keyword>
<dbReference type="SUPFAM" id="SSF47226">
    <property type="entry name" value="Histidine-containing phosphotransfer domain, HPT domain"/>
    <property type="match status" value="1"/>
</dbReference>
<proteinExistence type="predicted"/>
<evidence type="ECO:0000256" key="5">
    <source>
        <dbReference type="ARBA" id="ARBA00022741"/>
    </source>
</evidence>
<dbReference type="AlphaFoldDB" id="A0A9E8ZHB0"/>
<feature type="modified residue" description="4-aspartylphosphate" evidence="11">
    <location>
        <position position="69"/>
    </location>
</feature>
<keyword evidence="9" id="KW-0472">Membrane</keyword>
<evidence type="ECO:0000259" key="13">
    <source>
        <dbReference type="PROSITE" id="PS50894"/>
    </source>
</evidence>